<gene>
    <name evidence="2" type="ORF">EB837_02335</name>
</gene>
<comment type="caution">
    <text evidence="2">The sequence shown here is derived from an EMBL/GenBank/DDBJ whole genome shotgun (WGS) entry which is preliminary data.</text>
</comment>
<protein>
    <submittedName>
        <fullName evidence="2">Uncharacterized protein</fullName>
    </submittedName>
</protein>
<feature type="transmembrane region" description="Helical" evidence="1">
    <location>
        <begin position="71"/>
        <end position="99"/>
    </location>
</feature>
<accession>A0A3N2SD99</accession>
<dbReference type="RefSeq" id="WP_123650207.1">
    <property type="nucleotide sequence ID" value="NZ_JAVLTS010000046.1"/>
</dbReference>
<dbReference type="AlphaFoldDB" id="A0A3N2SD99"/>
<feature type="transmembrane region" description="Helical" evidence="1">
    <location>
        <begin position="12"/>
        <end position="35"/>
    </location>
</feature>
<dbReference type="Proteomes" id="UP000268051">
    <property type="component" value="Unassembled WGS sequence"/>
</dbReference>
<sequence>MLKKLVTGQLSLPMTFWGWGFCGALVLGLLGLAGVHTGHAAMVPLSYLFKVILFCAVLSGITFIQRRKITVFGVLAFIIVLVLLVLNGIMFIGLSSLLFE</sequence>
<evidence type="ECO:0000313" key="2">
    <source>
        <dbReference type="EMBL" id="ROU17683.1"/>
    </source>
</evidence>
<keyword evidence="1" id="KW-1133">Transmembrane helix</keyword>
<keyword evidence="1" id="KW-0472">Membrane</keyword>
<feature type="transmembrane region" description="Helical" evidence="1">
    <location>
        <begin position="47"/>
        <end position="64"/>
    </location>
</feature>
<organism evidence="2 3">
    <name type="scientific">Kluyvera ascorbata</name>
    <dbReference type="NCBI Taxonomy" id="51288"/>
    <lineage>
        <taxon>Bacteria</taxon>
        <taxon>Pseudomonadati</taxon>
        <taxon>Pseudomonadota</taxon>
        <taxon>Gammaproteobacteria</taxon>
        <taxon>Enterobacterales</taxon>
        <taxon>Enterobacteriaceae</taxon>
        <taxon>Kluyvera</taxon>
    </lineage>
</organism>
<dbReference type="EMBL" id="RHFN01000002">
    <property type="protein sequence ID" value="ROU17683.1"/>
    <property type="molecule type" value="Genomic_DNA"/>
</dbReference>
<evidence type="ECO:0000313" key="3">
    <source>
        <dbReference type="Proteomes" id="UP000268051"/>
    </source>
</evidence>
<reference evidence="2 3" key="1">
    <citation type="submission" date="2018-10" db="EMBL/GenBank/DDBJ databases">
        <title>Horizontal transference of carbapenem resistance between Klebsiella pneumoniae and Kluyvera ascorbata during abdominal infection: a case report.</title>
        <authorList>
            <person name="Raro O.H.F."/>
            <person name="Lima-Morales D."/>
            <person name="Barth A.L."/>
            <person name="Paim T.G.S."/>
            <person name="Mott M.P."/>
            <person name="Riche C.V.W."/>
            <person name="Teixeira U.F."/>
            <person name="Waechter F."/>
            <person name="Dias C.A.G."/>
        </authorList>
    </citation>
    <scope>NUCLEOTIDE SEQUENCE [LARGE SCALE GENOMIC DNA]</scope>
    <source>
        <strain evidence="2 3">OT2</strain>
    </source>
</reference>
<evidence type="ECO:0000256" key="1">
    <source>
        <dbReference type="SAM" id="Phobius"/>
    </source>
</evidence>
<keyword evidence="1" id="KW-0812">Transmembrane</keyword>
<name>A0A3N2SD99_9ENTR</name>
<proteinExistence type="predicted"/>